<name>A0A167XYL6_9FLAO</name>
<dbReference type="Proteomes" id="UP000077164">
    <property type="component" value="Unassembled WGS sequence"/>
</dbReference>
<dbReference type="InterPro" id="IPR050627">
    <property type="entry name" value="Nitroreductase/BluB"/>
</dbReference>
<keyword evidence="1" id="KW-0285">Flavoprotein</keyword>
<dbReference type="CDD" id="cd02144">
    <property type="entry name" value="iodotyrosine_dehalogenase"/>
    <property type="match status" value="1"/>
</dbReference>
<protein>
    <submittedName>
        <fullName evidence="5">Nitroreductase</fullName>
    </submittedName>
</protein>
<gene>
    <name evidence="5" type="ORF">FBFR_05010</name>
</gene>
<dbReference type="PANTHER" id="PTHR23026:SF90">
    <property type="entry name" value="IODOTYROSINE DEIODINASE 1"/>
    <property type="match status" value="1"/>
</dbReference>
<dbReference type="GO" id="GO:0016491">
    <property type="term" value="F:oxidoreductase activity"/>
    <property type="evidence" value="ECO:0007669"/>
    <property type="project" value="UniProtKB-KW"/>
</dbReference>
<evidence type="ECO:0000313" key="5">
    <source>
        <dbReference type="EMBL" id="OAB28831.1"/>
    </source>
</evidence>
<proteinExistence type="predicted"/>
<feature type="domain" description="Nitroreductase" evidence="4">
    <location>
        <begin position="38"/>
        <end position="205"/>
    </location>
</feature>
<dbReference type="EMBL" id="LVJE01000010">
    <property type="protein sequence ID" value="OAB28831.1"/>
    <property type="molecule type" value="Genomic_DNA"/>
</dbReference>
<dbReference type="AlphaFoldDB" id="A0A167XYL6"/>
<dbReference type="PANTHER" id="PTHR23026">
    <property type="entry name" value="NADPH NITROREDUCTASE"/>
    <property type="match status" value="1"/>
</dbReference>
<dbReference type="SUPFAM" id="SSF55469">
    <property type="entry name" value="FMN-dependent nitroreductase-like"/>
    <property type="match status" value="1"/>
</dbReference>
<keyword evidence="3" id="KW-0560">Oxidoreductase</keyword>
<reference evidence="5 6" key="1">
    <citation type="submission" date="2016-03" db="EMBL/GenBank/DDBJ databases">
        <title>Draft genome sequence of Flavobacterium fryxellicola DSM 16209.</title>
        <authorList>
            <person name="Shin S.-K."/>
            <person name="Yi H."/>
        </authorList>
    </citation>
    <scope>NUCLEOTIDE SEQUENCE [LARGE SCALE GENOMIC DNA]</scope>
    <source>
        <strain evidence="5 6">DSM 16209</strain>
    </source>
</reference>
<dbReference type="STRING" id="249352.SAMN05444395_102462"/>
<evidence type="ECO:0000259" key="4">
    <source>
        <dbReference type="Pfam" id="PF00881"/>
    </source>
</evidence>
<evidence type="ECO:0000256" key="1">
    <source>
        <dbReference type="ARBA" id="ARBA00022630"/>
    </source>
</evidence>
<evidence type="ECO:0000313" key="6">
    <source>
        <dbReference type="Proteomes" id="UP000077164"/>
    </source>
</evidence>
<keyword evidence="6" id="KW-1185">Reference proteome</keyword>
<dbReference type="RefSeq" id="WP_066077783.1">
    <property type="nucleotide sequence ID" value="NZ_FRDK01000002.1"/>
</dbReference>
<keyword evidence="2" id="KW-0288">FMN</keyword>
<dbReference type="Gene3D" id="3.40.109.10">
    <property type="entry name" value="NADH Oxidase"/>
    <property type="match status" value="1"/>
</dbReference>
<organism evidence="5 6">
    <name type="scientific">Flavobacterium fryxellicola</name>
    <dbReference type="NCBI Taxonomy" id="249352"/>
    <lineage>
        <taxon>Bacteria</taxon>
        <taxon>Pseudomonadati</taxon>
        <taxon>Bacteroidota</taxon>
        <taxon>Flavobacteriia</taxon>
        <taxon>Flavobacteriales</taxon>
        <taxon>Flavobacteriaceae</taxon>
        <taxon>Flavobacterium</taxon>
    </lineage>
</organism>
<dbReference type="OrthoDB" id="9809288at2"/>
<dbReference type="InterPro" id="IPR029479">
    <property type="entry name" value="Nitroreductase"/>
</dbReference>
<accession>A0A167XYL6</accession>
<dbReference type="InterPro" id="IPR000415">
    <property type="entry name" value="Nitroreductase-like"/>
</dbReference>
<evidence type="ECO:0000256" key="3">
    <source>
        <dbReference type="ARBA" id="ARBA00023002"/>
    </source>
</evidence>
<sequence>MADKKIIDNHPYIHYNKTVLSEQEMMERSLSFYEMMDSRRSVREFSDRSVPKAVIENLIKTASTAPSGAHKQPWTFCVIENPEIKKQIRIAAEQEELQSYESRMSSDWLEDLKPLGTDWRKPFLETAPYLIVVFKRIYELDPDGNKKNNYYVQESVGIAVGFLLSAIHNAGLVSLTHTPSPMNFLTKTLKRPINEKPFLLIPVGYPAEDCWVPDIKRKDLAAISIFY</sequence>
<comment type="caution">
    <text evidence="5">The sequence shown here is derived from an EMBL/GenBank/DDBJ whole genome shotgun (WGS) entry which is preliminary data.</text>
</comment>
<evidence type="ECO:0000256" key="2">
    <source>
        <dbReference type="ARBA" id="ARBA00022643"/>
    </source>
</evidence>
<dbReference type="Pfam" id="PF00881">
    <property type="entry name" value="Nitroreductase"/>
    <property type="match status" value="1"/>
</dbReference>